<dbReference type="HOGENOM" id="CLU_2971832_0_0_3"/>
<name>B1WRZ5_CROS5</name>
<evidence type="ECO:0000313" key="2">
    <source>
        <dbReference type="Proteomes" id="UP000001203"/>
    </source>
</evidence>
<dbReference type="AlphaFoldDB" id="B1WRZ5"/>
<evidence type="ECO:0000313" key="1">
    <source>
        <dbReference type="EMBL" id="ACB50189.1"/>
    </source>
</evidence>
<gene>
    <name evidence="1" type="ordered locus">cce_0838</name>
</gene>
<proteinExistence type="predicted"/>
<sequence length="58" mass="7296">MYNFLFLFHLKKLHDYKREIERLIRRRVYIYSKKLYNNLPFSLLRRSHATQTSNFLSD</sequence>
<protein>
    <submittedName>
        <fullName evidence="1">Uncharacterized protein</fullName>
    </submittedName>
</protein>
<dbReference type="Proteomes" id="UP000001203">
    <property type="component" value="Chromosome circular"/>
</dbReference>
<organism evidence="1 2">
    <name type="scientific">Crocosphaera subtropica (strain ATCC 51142 / BH68)</name>
    <name type="common">Cyanothece sp. (strain ATCC 51142)</name>
    <dbReference type="NCBI Taxonomy" id="43989"/>
    <lineage>
        <taxon>Bacteria</taxon>
        <taxon>Bacillati</taxon>
        <taxon>Cyanobacteriota</taxon>
        <taxon>Cyanophyceae</taxon>
        <taxon>Oscillatoriophycideae</taxon>
        <taxon>Chroococcales</taxon>
        <taxon>Aphanothecaceae</taxon>
        <taxon>Crocosphaera</taxon>
        <taxon>Crocosphaera subtropica</taxon>
    </lineage>
</organism>
<keyword evidence="2" id="KW-1185">Reference proteome</keyword>
<dbReference type="STRING" id="43989.cce_0838"/>
<accession>B1WRZ5</accession>
<dbReference type="EMBL" id="CP000806">
    <property type="protein sequence ID" value="ACB50189.1"/>
    <property type="molecule type" value="Genomic_DNA"/>
</dbReference>
<reference evidence="1 2" key="1">
    <citation type="journal article" date="2008" name="Proc. Natl. Acad. Sci. U.S.A.">
        <title>The genome of Cyanothece 51142, a unicellular diazotrophic cyanobacterium important in the marine nitrogen cycle.</title>
        <authorList>
            <person name="Welsh E.A."/>
            <person name="Liberton M."/>
            <person name="Stoeckel J."/>
            <person name="Loh T."/>
            <person name="Elvitigala T."/>
            <person name="Wang C."/>
            <person name="Wollam A."/>
            <person name="Fulton R.S."/>
            <person name="Clifton S.W."/>
            <person name="Jacobs J.M."/>
            <person name="Aurora R."/>
            <person name="Ghosh B.K."/>
            <person name="Sherman L.A."/>
            <person name="Smith R.D."/>
            <person name="Wilson R.K."/>
            <person name="Pakrasi H.B."/>
        </authorList>
    </citation>
    <scope>NUCLEOTIDE SEQUENCE [LARGE SCALE GENOMIC DNA]</scope>
    <source>
        <strain evidence="2">ATCC 51142 / BH68</strain>
    </source>
</reference>
<dbReference type="KEGG" id="cyt:cce_0838"/>